<proteinExistence type="predicted"/>
<dbReference type="RefSeq" id="WP_184743279.1">
    <property type="nucleotide sequence ID" value="NZ_JACHGJ010000001.1"/>
</dbReference>
<feature type="chain" id="PRO_5032908823" evidence="2">
    <location>
        <begin position="20"/>
        <end position="229"/>
    </location>
</feature>
<reference evidence="3 4" key="1">
    <citation type="submission" date="2020-08" db="EMBL/GenBank/DDBJ databases">
        <title>Genomic Encyclopedia of Type Strains, Phase IV (KMG-IV): sequencing the most valuable type-strain genomes for metagenomic binning, comparative biology and taxonomic classification.</title>
        <authorList>
            <person name="Goeker M."/>
        </authorList>
    </citation>
    <scope>NUCLEOTIDE SEQUENCE [LARGE SCALE GENOMIC DNA]</scope>
    <source>
        <strain evidence="3 4">DSM 2461</strain>
    </source>
</reference>
<protein>
    <submittedName>
        <fullName evidence="3">Vacuolar-type H+-ATPase subunit I/STV1</fullName>
    </submittedName>
</protein>
<feature type="coiled-coil region" evidence="1">
    <location>
        <begin position="62"/>
        <end position="89"/>
    </location>
</feature>
<dbReference type="AlphaFoldDB" id="A0A841R813"/>
<evidence type="ECO:0000256" key="1">
    <source>
        <dbReference type="SAM" id="Coils"/>
    </source>
</evidence>
<name>A0A841R813_9SPIO</name>
<comment type="caution">
    <text evidence="3">The sequence shown here is derived from an EMBL/GenBank/DDBJ whole genome shotgun (WGS) entry which is preliminary data.</text>
</comment>
<keyword evidence="4" id="KW-1185">Reference proteome</keyword>
<evidence type="ECO:0000313" key="4">
    <source>
        <dbReference type="Proteomes" id="UP000587760"/>
    </source>
</evidence>
<evidence type="ECO:0000313" key="3">
    <source>
        <dbReference type="EMBL" id="MBB6478878.1"/>
    </source>
</evidence>
<evidence type="ECO:0000256" key="2">
    <source>
        <dbReference type="SAM" id="SignalP"/>
    </source>
</evidence>
<gene>
    <name evidence="3" type="ORF">HNR50_000511</name>
</gene>
<organism evidence="3 4">
    <name type="scientific">Spirochaeta isovalerica</name>
    <dbReference type="NCBI Taxonomy" id="150"/>
    <lineage>
        <taxon>Bacteria</taxon>
        <taxon>Pseudomonadati</taxon>
        <taxon>Spirochaetota</taxon>
        <taxon>Spirochaetia</taxon>
        <taxon>Spirochaetales</taxon>
        <taxon>Spirochaetaceae</taxon>
        <taxon>Spirochaeta</taxon>
    </lineage>
</organism>
<feature type="signal peptide" evidence="2">
    <location>
        <begin position="1"/>
        <end position="19"/>
    </location>
</feature>
<keyword evidence="2" id="KW-0732">Signal</keyword>
<sequence length="229" mass="26258">MKKRLTTTMLLVLALTAVSGTNLDNIYGKNDLDYSKSRGDLYGNNFGSILDYDTMPPRQIDIQNAENEIESLRNDIAGFREDIRIYENRGDEDRSKKSEIAVVLGKIDILLIELKSTSAQLYSAKANQTDSVIRQKLQDSIEENRQQIYDLTNRRSELVSEREMLLQSIETADRFVTLNNLFIRKSNSRIAYLESCIDYSNRETDSVDTLLEKSTSYQNEVDNLINVSF</sequence>
<dbReference type="Proteomes" id="UP000587760">
    <property type="component" value="Unassembled WGS sequence"/>
</dbReference>
<dbReference type="EMBL" id="JACHGJ010000001">
    <property type="protein sequence ID" value="MBB6478878.1"/>
    <property type="molecule type" value="Genomic_DNA"/>
</dbReference>
<keyword evidence="1" id="KW-0175">Coiled coil</keyword>
<accession>A0A841R813</accession>